<feature type="compositionally biased region" description="Polar residues" evidence="1">
    <location>
        <begin position="1"/>
        <end position="10"/>
    </location>
</feature>
<evidence type="ECO:0000256" key="1">
    <source>
        <dbReference type="SAM" id="MobiDB-lite"/>
    </source>
</evidence>
<name>A0ABV5ZQF6_9PSEU</name>
<evidence type="ECO:0000313" key="3">
    <source>
        <dbReference type="Proteomes" id="UP001589693"/>
    </source>
</evidence>
<dbReference type="EMBL" id="JBHLZU010000003">
    <property type="protein sequence ID" value="MFB9903125.1"/>
    <property type="molecule type" value="Genomic_DNA"/>
</dbReference>
<feature type="compositionally biased region" description="Polar residues" evidence="1">
    <location>
        <begin position="35"/>
        <end position="45"/>
    </location>
</feature>
<dbReference type="Proteomes" id="UP001589693">
    <property type="component" value="Unassembled WGS sequence"/>
</dbReference>
<protein>
    <submittedName>
        <fullName evidence="2">Uncharacterized protein</fullName>
    </submittedName>
</protein>
<accession>A0ABV5ZQF6</accession>
<gene>
    <name evidence="2" type="ORF">ACFFQA_04160</name>
</gene>
<feature type="region of interest" description="Disordered" evidence="1">
    <location>
        <begin position="1"/>
        <end position="66"/>
    </location>
</feature>
<comment type="caution">
    <text evidence="2">The sequence shown here is derived from an EMBL/GenBank/DDBJ whole genome shotgun (WGS) entry which is preliminary data.</text>
</comment>
<dbReference type="RefSeq" id="WP_377850258.1">
    <property type="nucleotide sequence ID" value="NZ_JBHLZU010000003.1"/>
</dbReference>
<proteinExistence type="predicted"/>
<keyword evidence="3" id="KW-1185">Reference proteome</keyword>
<organism evidence="2 3">
    <name type="scientific">Allokutzneria oryzae</name>
    <dbReference type="NCBI Taxonomy" id="1378989"/>
    <lineage>
        <taxon>Bacteria</taxon>
        <taxon>Bacillati</taxon>
        <taxon>Actinomycetota</taxon>
        <taxon>Actinomycetes</taxon>
        <taxon>Pseudonocardiales</taxon>
        <taxon>Pseudonocardiaceae</taxon>
        <taxon>Allokutzneria</taxon>
    </lineage>
</organism>
<evidence type="ECO:0000313" key="2">
    <source>
        <dbReference type="EMBL" id="MFB9903125.1"/>
    </source>
</evidence>
<sequence length="66" mass="6483">MTAASWNNRKSAARHPRSATRAFGQGGSAAGTVSAEPSSLSTVDTQGDDDLGSNAIAFGGGASAND</sequence>
<reference evidence="2 3" key="1">
    <citation type="submission" date="2024-09" db="EMBL/GenBank/DDBJ databases">
        <authorList>
            <person name="Sun Q."/>
            <person name="Mori K."/>
        </authorList>
    </citation>
    <scope>NUCLEOTIDE SEQUENCE [LARGE SCALE GENOMIC DNA]</scope>
    <source>
        <strain evidence="2 3">TBRC 7907</strain>
    </source>
</reference>